<feature type="chain" id="PRO_5025619708" description="Autotransporter domain-containing protein" evidence="1">
    <location>
        <begin position="25"/>
        <end position="349"/>
    </location>
</feature>
<name>A0A6C2TXN2_PONDE</name>
<keyword evidence="3" id="KW-1185">Reference proteome</keyword>
<dbReference type="RefSeq" id="WP_136078014.1">
    <property type="nucleotide sequence ID" value="NZ_CAAHFG010000001.1"/>
</dbReference>
<gene>
    <name evidence="2" type="ORF">PDESU_00891</name>
</gene>
<evidence type="ECO:0000313" key="3">
    <source>
        <dbReference type="Proteomes" id="UP000366872"/>
    </source>
</evidence>
<protein>
    <recommendedName>
        <fullName evidence="4">Autotransporter domain-containing protein</fullName>
    </recommendedName>
</protein>
<keyword evidence="1" id="KW-0732">Signal</keyword>
<dbReference type="AlphaFoldDB" id="A0A6C2TXN2"/>
<dbReference type="EMBL" id="CAAHFG010000001">
    <property type="protein sequence ID" value="VGO12339.1"/>
    <property type="molecule type" value="Genomic_DNA"/>
</dbReference>
<evidence type="ECO:0000256" key="1">
    <source>
        <dbReference type="SAM" id="SignalP"/>
    </source>
</evidence>
<sequence length="349" mass="37060">MKKMMKMFGLVLVAVTLSTMVATAASTSKWQGDVSTSWVNGQNWNGDMPDGDFVAKFDDEFILDAHQPAIGTQADNGAVLEQIRVTNPAQDVTITADDGAGGTGGAINLDRLGGTTASSKRSIDMSAASKNLTIVGGGKLVERNNDANSHYWAITGSGDLTVSTARFVLEQNLNLYIETDTGRTVTINSNSEELSGGASAADVFLSGDGLLVLNGTAGWTGQTKIGAGSTIQLGVSQALNTKSRLNMGDGTLKTGGYDNDFGVLDVNGVAVIDLQSFDHIQNWVRVCKGLEKAGTDFDYGARLTEICLLGNVAKRVNGLIRWDAENMRITNNEKANQYINTGYREGWSL</sequence>
<feature type="signal peptide" evidence="1">
    <location>
        <begin position="1"/>
        <end position="24"/>
    </location>
</feature>
<evidence type="ECO:0008006" key="4">
    <source>
        <dbReference type="Google" id="ProtNLM"/>
    </source>
</evidence>
<accession>A0A6C2TXN2</accession>
<dbReference type="Proteomes" id="UP000366872">
    <property type="component" value="Unassembled WGS sequence"/>
</dbReference>
<reference evidence="2 3" key="1">
    <citation type="submission" date="2019-04" db="EMBL/GenBank/DDBJ databases">
        <authorList>
            <person name="Van Vliet M D."/>
        </authorList>
    </citation>
    <scope>NUCLEOTIDE SEQUENCE [LARGE SCALE GENOMIC DNA]</scope>
    <source>
        <strain evidence="2 3">F1</strain>
    </source>
</reference>
<proteinExistence type="predicted"/>
<organism evidence="2 3">
    <name type="scientific">Pontiella desulfatans</name>
    <dbReference type="NCBI Taxonomy" id="2750659"/>
    <lineage>
        <taxon>Bacteria</taxon>
        <taxon>Pseudomonadati</taxon>
        <taxon>Kiritimatiellota</taxon>
        <taxon>Kiritimatiellia</taxon>
        <taxon>Kiritimatiellales</taxon>
        <taxon>Pontiellaceae</taxon>
        <taxon>Pontiella</taxon>
    </lineage>
</organism>
<evidence type="ECO:0000313" key="2">
    <source>
        <dbReference type="EMBL" id="VGO12339.1"/>
    </source>
</evidence>